<evidence type="ECO:0000256" key="6">
    <source>
        <dbReference type="ARBA" id="ARBA00022989"/>
    </source>
</evidence>
<feature type="transmembrane region" description="Helical" evidence="15">
    <location>
        <begin position="643"/>
        <end position="662"/>
    </location>
</feature>
<keyword evidence="8 13" id="KW-0472">Membrane</keyword>
<dbReference type="Pfam" id="PF01094">
    <property type="entry name" value="ANF_receptor"/>
    <property type="match status" value="1"/>
</dbReference>
<evidence type="ECO:0000256" key="13">
    <source>
        <dbReference type="PIRNR" id="PIRNR037090"/>
    </source>
</evidence>
<dbReference type="PIRSF" id="PIRSF037090">
    <property type="entry name" value="Iontro_Glu-like_rcpt_pln"/>
    <property type="match status" value="1"/>
</dbReference>
<evidence type="ECO:0000313" key="17">
    <source>
        <dbReference type="EMBL" id="KAB1216642.1"/>
    </source>
</evidence>
<keyword evidence="4 15" id="KW-0812">Transmembrane</keyword>
<sequence length="949" mass="106251">MATGGFSSLGSQLDRLLYVKAMHRTCFFGSNSFKFSKDSVQRLGLTSLHHELSFNAVCEGYQTEQEVSFSQGDRSARDPITSANIAAPGLSWMTLTCKDIKATADVERTNTFGTEVHVGGVIGAIVDNSSRFGKEQKVAMEMAIEDVFNRTNQAYDLYMKYSHRRKPYQAALAACDLINKQEVQAILSPQTWEEASLVAEIGSQAKIPVLSIAYSTPLWATERWPFLLQASADLNAQMKAIAAIVQYWEWHQVTVIYEDIDSLSSGVIPHLSDALREVGSEISHLVALAPFAATSSLSKELERLKDEQCRVFVVHLSLSLAVRLFERAKEMNMMEKDFVWITTDTLTSFVHSLDDSTISSMQGILGVKNYFPHKDPHYRDFYTRFRKRFSLENPEEDNHEPGTFAVQAYDAVWTVCLAMRESSKDGPQLLDKLMLSEVNGLSGKVKFIDRKVAPAHRFQIINVIGKRYNELGFWSDGSGFSVTIDEGAPYCASMRSLGQVFWPGGPWTTPKGWILPTNAKPLRIGVPTKSSFKQYVKVVHDSTKNVTSFEGFAIDLFQATVARLPFYLPHNFTPFDGTYDALVEQVHLKKFDAVVGDVAIVAKRYRHAEFTHPYTESGLVMIVPFRPLGSDRAWLFMKPFTKAMWVLIGAINVYNGFVVWLIERKHCPDLKGSTLNQMGASLSLSFTTLFSLQGAKLHSNLSRMAMVVWLFVALVLTQTYTANLTSILTVERLEPTVTDVESLRNGNAEVGYCRGSFVADYLVDVLGFHRDNIKNYTSPEDYAQALRSQEIAAAFLEVPFAKLFIAKYCKEFTIAGPIYKVGGFGFVFPRGSPLLPDVTKALLNVSERGKLRELETNMIASEKCVDKEAIDEIFSLSPSSFWVLFIFTADLNASALKICVFKKEKLQETVWLLCLLLAESLMIIVKATIAECEKLYKIVVLITNPPNTI</sequence>
<dbReference type="InterPro" id="IPR015683">
    <property type="entry name" value="Ionotropic_Glu_rcpt"/>
</dbReference>
<keyword evidence="9 13" id="KW-0675">Receptor</keyword>
<reference evidence="17 18" key="1">
    <citation type="journal article" date="2019" name="Plant Biotechnol. J.">
        <title>The red bayberry genome and genetic basis of sex determination.</title>
        <authorList>
            <person name="Jia H.M."/>
            <person name="Jia H.J."/>
            <person name="Cai Q.L."/>
            <person name="Wang Y."/>
            <person name="Zhao H.B."/>
            <person name="Yang W.F."/>
            <person name="Wang G.Y."/>
            <person name="Li Y.H."/>
            <person name="Zhan D.L."/>
            <person name="Shen Y.T."/>
            <person name="Niu Q.F."/>
            <person name="Chang L."/>
            <person name="Qiu J."/>
            <person name="Zhao L."/>
            <person name="Xie H.B."/>
            <person name="Fu W.Y."/>
            <person name="Jin J."/>
            <person name="Li X.W."/>
            <person name="Jiao Y."/>
            <person name="Zhou C.C."/>
            <person name="Tu T."/>
            <person name="Chai C.Y."/>
            <person name="Gao J.L."/>
            <person name="Fan L.J."/>
            <person name="van de Weg E."/>
            <person name="Wang J.Y."/>
            <person name="Gao Z.S."/>
        </authorList>
    </citation>
    <scope>NUCLEOTIDE SEQUENCE [LARGE SCALE GENOMIC DNA]</scope>
    <source>
        <tissue evidence="17">Leaves</tissue>
    </source>
</reference>
<keyword evidence="11 13" id="KW-1071">Ligand-gated ion channel</keyword>
<comment type="function">
    <text evidence="13">Glutamate-gated receptor that probably acts as non-selective cation channel.</text>
</comment>
<dbReference type="PANTHER" id="PTHR18966">
    <property type="entry name" value="IONOTROPIC GLUTAMATE RECEPTOR"/>
    <property type="match status" value="1"/>
</dbReference>
<evidence type="ECO:0000256" key="4">
    <source>
        <dbReference type="ARBA" id="ARBA00022692"/>
    </source>
</evidence>
<dbReference type="Proteomes" id="UP000516437">
    <property type="component" value="Chromosome 4"/>
</dbReference>
<evidence type="ECO:0000256" key="11">
    <source>
        <dbReference type="ARBA" id="ARBA00023286"/>
    </source>
</evidence>
<feature type="disulfide bond" evidence="14">
    <location>
        <begin position="809"/>
        <end position="864"/>
    </location>
</feature>
<dbReference type="OrthoDB" id="5984008at2759"/>
<keyword evidence="6 15" id="KW-1133">Transmembrane helix</keyword>
<dbReference type="SMART" id="SM00079">
    <property type="entry name" value="PBPe"/>
    <property type="match status" value="1"/>
</dbReference>
<keyword evidence="5" id="KW-0732">Signal</keyword>
<keyword evidence="18" id="KW-1185">Reference proteome</keyword>
<dbReference type="Gene3D" id="3.40.190.10">
    <property type="entry name" value="Periplasmic binding protein-like II"/>
    <property type="match status" value="1"/>
</dbReference>
<comment type="subcellular location">
    <subcellularLocation>
        <location evidence="1">Membrane</location>
        <topology evidence="1">Multi-pass membrane protein</topology>
    </subcellularLocation>
</comment>
<proteinExistence type="inferred from homology"/>
<evidence type="ECO:0000256" key="15">
    <source>
        <dbReference type="SAM" id="Phobius"/>
    </source>
</evidence>
<evidence type="ECO:0000256" key="14">
    <source>
        <dbReference type="PIRSR" id="PIRSR037090-50"/>
    </source>
</evidence>
<evidence type="ECO:0000256" key="10">
    <source>
        <dbReference type="ARBA" id="ARBA00023180"/>
    </source>
</evidence>
<evidence type="ECO:0000256" key="8">
    <source>
        <dbReference type="ARBA" id="ARBA00023136"/>
    </source>
</evidence>
<organism evidence="17 18">
    <name type="scientific">Morella rubra</name>
    <name type="common">Chinese bayberry</name>
    <dbReference type="NCBI Taxonomy" id="262757"/>
    <lineage>
        <taxon>Eukaryota</taxon>
        <taxon>Viridiplantae</taxon>
        <taxon>Streptophyta</taxon>
        <taxon>Embryophyta</taxon>
        <taxon>Tracheophyta</taxon>
        <taxon>Spermatophyta</taxon>
        <taxon>Magnoliopsida</taxon>
        <taxon>eudicotyledons</taxon>
        <taxon>Gunneridae</taxon>
        <taxon>Pentapetalae</taxon>
        <taxon>rosids</taxon>
        <taxon>fabids</taxon>
        <taxon>Fagales</taxon>
        <taxon>Myricaceae</taxon>
        <taxon>Morella</taxon>
    </lineage>
</organism>
<dbReference type="Gene3D" id="1.10.287.70">
    <property type="match status" value="1"/>
</dbReference>
<evidence type="ECO:0000256" key="7">
    <source>
        <dbReference type="ARBA" id="ARBA00023065"/>
    </source>
</evidence>
<comment type="similarity">
    <text evidence="2 13">Belongs to the glutamate-gated ion channel (TC 1.A.10.1) family.</text>
</comment>
<dbReference type="FunFam" id="3.40.190.10:FF:000054">
    <property type="entry name" value="Glutamate receptor"/>
    <property type="match status" value="1"/>
</dbReference>
<dbReference type="SUPFAM" id="SSF53850">
    <property type="entry name" value="Periplasmic binding protein-like II"/>
    <property type="match status" value="1"/>
</dbReference>
<keyword evidence="7 13" id="KW-0406">Ion transport</keyword>
<evidence type="ECO:0000259" key="16">
    <source>
        <dbReference type="SMART" id="SM00079"/>
    </source>
</evidence>
<dbReference type="InterPro" id="IPR017103">
    <property type="entry name" value="Iontropic_Glu_rcpt_pln"/>
</dbReference>
<evidence type="ECO:0000313" key="18">
    <source>
        <dbReference type="Proteomes" id="UP000516437"/>
    </source>
</evidence>
<dbReference type="Pfam" id="PF00060">
    <property type="entry name" value="Lig_chan"/>
    <property type="match status" value="1"/>
</dbReference>
<evidence type="ECO:0000256" key="12">
    <source>
        <dbReference type="ARBA" id="ARBA00023303"/>
    </source>
</evidence>
<keyword evidence="10" id="KW-0325">Glycoprotein</keyword>
<dbReference type="AlphaFoldDB" id="A0A6A1VUK8"/>
<evidence type="ECO:0000256" key="2">
    <source>
        <dbReference type="ARBA" id="ARBA00008685"/>
    </source>
</evidence>
<keyword evidence="14" id="KW-1015">Disulfide bond</keyword>
<dbReference type="InterPro" id="IPR044440">
    <property type="entry name" value="GABAb_receptor_plant_PBP1"/>
</dbReference>
<accession>A0A6A1VUK8</accession>
<feature type="domain" description="Ionotropic glutamate receptor C-terminal" evidence="16">
    <location>
        <begin position="523"/>
        <end position="861"/>
    </location>
</feature>
<dbReference type="FunFam" id="1.10.287.70:FF:000172">
    <property type="entry name" value="Glutamate receptor"/>
    <property type="match status" value="1"/>
</dbReference>
<comment type="caution">
    <text evidence="17">The sequence shown here is derived from an EMBL/GenBank/DDBJ whole genome shotgun (WGS) entry which is preliminary data.</text>
</comment>
<gene>
    <name evidence="17" type="ORF">CJ030_MR4G007834</name>
</gene>
<dbReference type="InterPro" id="IPR028082">
    <property type="entry name" value="Peripla_BP_I"/>
</dbReference>
<dbReference type="InterPro" id="IPR001320">
    <property type="entry name" value="Iontro_rcpt_C"/>
</dbReference>
<dbReference type="EMBL" id="RXIC02000022">
    <property type="protein sequence ID" value="KAB1216642.1"/>
    <property type="molecule type" value="Genomic_DNA"/>
</dbReference>
<evidence type="ECO:0000256" key="3">
    <source>
        <dbReference type="ARBA" id="ARBA00022448"/>
    </source>
</evidence>
<dbReference type="FunFam" id="3.40.50.2300:FF:000188">
    <property type="entry name" value="Glutamate receptor"/>
    <property type="match status" value="1"/>
</dbReference>
<keyword evidence="3 13" id="KW-0813">Transport</keyword>
<evidence type="ECO:0000256" key="1">
    <source>
        <dbReference type="ARBA" id="ARBA00004141"/>
    </source>
</evidence>
<protein>
    <recommendedName>
        <fullName evidence="13">Glutamate receptor</fullName>
    </recommendedName>
</protein>
<dbReference type="InterPro" id="IPR001828">
    <property type="entry name" value="ANF_lig-bd_rcpt"/>
</dbReference>
<dbReference type="GO" id="GO:0016020">
    <property type="term" value="C:membrane"/>
    <property type="evidence" value="ECO:0007669"/>
    <property type="project" value="UniProtKB-SubCell"/>
</dbReference>
<feature type="transmembrane region" description="Helical" evidence="15">
    <location>
        <begin position="704"/>
        <end position="722"/>
    </location>
</feature>
<evidence type="ECO:0000256" key="9">
    <source>
        <dbReference type="ARBA" id="ARBA00023170"/>
    </source>
</evidence>
<dbReference type="GO" id="GO:0015276">
    <property type="term" value="F:ligand-gated monoatomic ion channel activity"/>
    <property type="evidence" value="ECO:0007669"/>
    <property type="project" value="InterPro"/>
</dbReference>
<dbReference type="CDD" id="cd19990">
    <property type="entry name" value="PBP1_GABAb_receptor_plant"/>
    <property type="match status" value="1"/>
</dbReference>
<dbReference type="SUPFAM" id="SSF53822">
    <property type="entry name" value="Periplasmic binding protein-like I"/>
    <property type="match status" value="1"/>
</dbReference>
<evidence type="ECO:0000256" key="5">
    <source>
        <dbReference type="ARBA" id="ARBA00022729"/>
    </source>
</evidence>
<keyword evidence="12 13" id="KW-0407">Ion channel</keyword>
<name>A0A6A1VUK8_9ROSI</name>
<dbReference type="Gene3D" id="3.40.50.2300">
    <property type="match status" value="3"/>
</dbReference>
<dbReference type="CDD" id="cd13686">
    <property type="entry name" value="GluR_Plant"/>
    <property type="match status" value="1"/>
</dbReference>